<dbReference type="InterPro" id="IPR036390">
    <property type="entry name" value="WH_DNA-bd_sf"/>
</dbReference>
<dbReference type="SUPFAM" id="SSF46785">
    <property type="entry name" value="Winged helix' DNA-binding domain"/>
    <property type="match status" value="1"/>
</dbReference>
<sequence length="254" mass="27741">MAAVGRERIAVSLEQPHLGQDGAPASLGRNLTYGLLDNLGRAIVTGQFDSEAFPTEAELAKRHGVSRSVTREAVKMLTAKGLLSARPRQGTVVQPTSSWNLFDTDVLRWLLERQFSVDLLKQFNQLRVAIEPEAAALAAQFATPDELKRIGEGLDRMAAAERGEDDTLEADIAFHVAVLRASNNPFYAQFRDVVGTALRTSIRFTNRIKGRTASVADHAAVRDAIDARNPDAARTAMRHIIGDVLTLIDDAEKT</sequence>
<name>A0A0A7PBM0_9SPHN</name>
<keyword evidence="2" id="KW-0238">DNA-binding</keyword>
<dbReference type="InterPro" id="IPR000524">
    <property type="entry name" value="Tscrpt_reg_HTH_GntR"/>
</dbReference>
<dbReference type="CDD" id="cd07377">
    <property type="entry name" value="WHTH_GntR"/>
    <property type="match status" value="1"/>
</dbReference>
<keyword evidence="3" id="KW-0804">Transcription</keyword>
<dbReference type="AlphaFoldDB" id="A0A0A7PBM0"/>
<dbReference type="GO" id="GO:0003677">
    <property type="term" value="F:DNA binding"/>
    <property type="evidence" value="ECO:0007669"/>
    <property type="project" value="UniProtKB-KW"/>
</dbReference>
<dbReference type="GO" id="GO:0003700">
    <property type="term" value="F:DNA-binding transcription factor activity"/>
    <property type="evidence" value="ECO:0007669"/>
    <property type="project" value="InterPro"/>
</dbReference>
<evidence type="ECO:0000313" key="6">
    <source>
        <dbReference type="Proteomes" id="UP000030907"/>
    </source>
</evidence>
<dbReference type="Pfam" id="PF00392">
    <property type="entry name" value="GntR"/>
    <property type="match status" value="1"/>
</dbReference>
<dbReference type="EMBL" id="CP009122">
    <property type="protein sequence ID" value="AJA07329.1"/>
    <property type="molecule type" value="Genomic_DNA"/>
</dbReference>
<dbReference type="Gene3D" id="1.20.120.530">
    <property type="entry name" value="GntR ligand-binding domain-like"/>
    <property type="match status" value="1"/>
</dbReference>
<dbReference type="SMART" id="SM00895">
    <property type="entry name" value="FCD"/>
    <property type="match status" value="1"/>
</dbReference>
<accession>A0A0A7PBM0</accession>
<dbReference type="PROSITE" id="PS50949">
    <property type="entry name" value="HTH_GNTR"/>
    <property type="match status" value="1"/>
</dbReference>
<dbReference type="OrthoDB" id="9028214at2"/>
<gene>
    <name evidence="5" type="ORF">SKP52_01960</name>
</gene>
<dbReference type="Gene3D" id="1.10.10.10">
    <property type="entry name" value="Winged helix-like DNA-binding domain superfamily/Winged helix DNA-binding domain"/>
    <property type="match status" value="1"/>
</dbReference>
<dbReference type="HOGENOM" id="CLU_017584_9_4_5"/>
<dbReference type="InterPro" id="IPR036388">
    <property type="entry name" value="WH-like_DNA-bd_sf"/>
</dbReference>
<evidence type="ECO:0000256" key="1">
    <source>
        <dbReference type="ARBA" id="ARBA00023015"/>
    </source>
</evidence>
<protein>
    <submittedName>
        <fullName evidence="5">GntR family transcriptional regulator</fullName>
    </submittedName>
</protein>
<dbReference type="PANTHER" id="PTHR43537:SF44">
    <property type="entry name" value="GNTR FAMILY REGULATORY PROTEIN"/>
    <property type="match status" value="1"/>
</dbReference>
<dbReference type="PANTHER" id="PTHR43537">
    <property type="entry name" value="TRANSCRIPTIONAL REGULATOR, GNTR FAMILY"/>
    <property type="match status" value="1"/>
</dbReference>
<keyword evidence="1" id="KW-0805">Transcription regulation</keyword>
<organism evidence="5 6">
    <name type="scientific">Sphingopyxis fribergensis</name>
    <dbReference type="NCBI Taxonomy" id="1515612"/>
    <lineage>
        <taxon>Bacteria</taxon>
        <taxon>Pseudomonadati</taxon>
        <taxon>Pseudomonadota</taxon>
        <taxon>Alphaproteobacteria</taxon>
        <taxon>Sphingomonadales</taxon>
        <taxon>Sphingomonadaceae</taxon>
        <taxon>Sphingopyxis</taxon>
    </lineage>
</organism>
<reference evidence="5 6" key="1">
    <citation type="journal article" date="2015" name="Int. J. Syst. Evol. Microbiol.">
        <title>Description of Sphingopyxis fribergensis sp. nov. - a soil bacterium with the ability to degrade styrene and phenylacetic acid.</title>
        <authorList>
            <person name="Oelschlagel M."/>
            <person name="Ruckert C."/>
            <person name="Kalinowski J."/>
            <person name="Schmidt G."/>
            <person name="Schlomann M."/>
            <person name="Tischler D."/>
        </authorList>
    </citation>
    <scope>NUCLEOTIDE SEQUENCE [LARGE SCALE GENOMIC DNA]</scope>
    <source>
        <strain evidence="5 6">Kp5.2</strain>
    </source>
</reference>
<dbReference type="KEGG" id="sphk:SKP52_01960"/>
<dbReference type="InterPro" id="IPR008920">
    <property type="entry name" value="TF_FadR/GntR_C"/>
</dbReference>
<dbReference type="SMART" id="SM00345">
    <property type="entry name" value="HTH_GNTR"/>
    <property type="match status" value="1"/>
</dbReference>
<evidence type="ECO:0000313" key="5">
    <source>
        <dbReference type="EMBL" id="AJA07329.1"/>
    </source>
</evidence>
<dbReference type="SUPFAM" id="SSF48008">
    <property type="entry name" value="GntR ligand-binding domain-like"/>
    <property type="match status" value="1"/>
</dbReference>
<dbReference type="Proteomes" id="UP000030907">
    <property type="component" value="Chromosome"/>
</dbReference>
<dbReference type="Pfam" id="PF07729">
    <property type="entry name" value="FCD"/>
    <property type="match status" value="1"/>
</dbReference>
<evidence type="ECO:0000256" key="2">
    <source>
        <dbReference type="ARBA" id="ARBA00023125"/>
    </source>
</evidence>
<evidence type="ECO:0000259" key="4">
    <source>
        <dbReference type="PROSITE" id="PS50949"/>
    </source>
</evidence>
<dbReference type="InterPro" id="IPR011711">
    <property type="entry name" value="GntR_C"/>
</dbReference>
<feature type="domain" description="HTH gntR-type" evidence="4">
    <location>
        <begin position="29"/>
        <end position="96"/>
    </location>
</feature>
<dbReference type="PRINTS" id="PR00035">
    <property type="entry name" value="HTHGNTR"/>
</dbReference>
<keyword evidence="6" id="KW-1185">Reference proteome</keyword>
<proteinExistence type="predicted"/>
<dbReference type="STRING" id="1515612.SKP52_01960"/>
<evidence type="ECO:0000256" key="3">
    <source>
        <dbReference type="ARBA" id="ARBA00023163"/>
    </source>
</evidence>